<dbReference type="AlphaFoldDB" id="A0A1U7NTN1"/>
<proteinExistence type="predicted"/>
<comment type="caution">
    <text evidence="2">The sequence shown here is derived from an EMBL/GenBank/DDBJ whole genome shotgun (WGS) entry which is preliminary data.</text>
</comment>
<name>A0A1U7NTN1_9DEIO</name>
<sequence length="58" mass="6356">MGLLGLGHVGSPEGYGRRSPSRLGEVAGWEECVSRWCCGDSVRESGTLERRFTCGRVR</sequence>
<dbReference type="Proteomes" id="UP000186607">
    <property type="component" value="Unassembled WGS sequence"/>
</dbReference>
<evidence type="ECO:0000256" key="1">
    <source>
        <dbReference type="SAM" id="MobiDB-lite"/>
    </source>
</evidence>
<evidence type="ECO:0000313" key="2">
    <source>
        <dbReference type="EMBL" id="OLV16270.1"/>
    </source>
</evidence>
<feature type="region of interest" description="Disordered" evidence="1">
    <location>
        <begin position="1"/>
        <end position="21"/>
    </location>
</feature>
<evidence type="ECO:0000313" key="3">
    <source>
        <dbReference type="Proteomes" id="UP000186607"/>
    </source>
</evidence>
<protein>
    <submittedName>
        <fullName evidence="2">Uncharacterized protein</fullName>
    </submittedName>
</protein>
<dbReference type="EMBL" id="MSTI01000149">
    <property type="protein sequence ID" value="OLV16270.1"/>
    <property type="molecule type" value="Genomic_DNA"/>
</dbReference>
<gene>
    <name evidence="2" type="ORF">BOO71_0012403</name>
</gene>
<accession>A0A1U7NTN1</accession>
<organism evidence="2 3">
    <name type="scientific">Deinococcus marmoris</name>
    <dbReference type="NCBI Taxonomy" id="249408"/>
    <lineage>
        <taxon>Bacteria</taxon>
        <taxon>Thermotogati</taxon>
        <taxon>Deinococcota</taxon>
        <taxon>Deinococci</taxon>
        <taxon>Deinococcales</taxon>
        <taxon>Deinococcaceae</taxon>
        <taxon>Deinococcus</taxon>
    </lineage>
</organism>
<reference evidence="2 3" key="1">
    <citation type="submission" date="2017-01" db="EMBL/GenBank/DDBJ databases">
        <title>Genome Analysis of Deinococcus marmoris KOPRI26562.</title>
        <authorList>
            <person name="Kim J.H."/>
            <person name="Oh H.-M."/>
        </authorList>
    </citation>
    <scope>NUCLEOTIDE SEQUENCE [LARGE SCALE GENOMIC DNA]</scope>
    <source>
        <strain evidence="2 3">KOPRI26562</strain>
    </source>
</reference>
<keyword evidence="3" id="KW-1185">Reference proteome</keyword>